<dbReference type="EMBL" id="JAACFV010000001">
    <property type="protein sequence ID" value="KAF7514351.1"/>
    <property type="molecule type" value="Genomic_DNA"/>
</dbReference>
<feature type="region of interest" description="Disordered" evidence="2">
    <location>
        <begin position="61"/>
        <end position="80"/>
    </location>
</feature>
<evidence type="ECO:0008006" key="5">
    <source>
        <dbReference type="Google" id="ProtNLM"/>
    </source>
</evidence>
<keyword evidence="1" id="KW-0802">TPR repeat</keyword>
<evidence type="ECO:0000256" key="1">
    <source>
        <dbReference type="PROSITE-ProRule" id="PRU00339"/>
    </source>
</evidence>
<dbReference type="GO" id="GO:0051879">
    <property type="term" value="F:Hsp90 protein binding"/>
    <property type="evidence" value="ECO:0007669"/>
    <property type="project" value="TreeGrafter"/>
</dbReference>
<dbReference type="Proteomes" id="UP000606974">
    <property type="component" value="Unassembled WGS sequence"/>
</dbReference>
<dbReference type="InterPro" id="IPR011990">
    <property type="entry name" value="TPR-like_helical_dom_sf"/>
</dbReference>
<dbReference type="GO" id="GO:0005634">
    <property type="term" value="C:nucleus"/>
    <property type="evidence" value="ECO:0007669"/>
    <property type="project" value="TreeGrafter"/>
</dbReference>
<keyword evidence="4" id="KW-1185">Reference proteome</keyword>
<sequence>MATTVASDIDLDTYTHLPLQIDPASKTLSLHPSATGSSTADPSLQAALSTVNQLHSALKSLDTPNSIPPAPLPTNLPTQKRSAQISKLREAASTAYRKSQFAESIRLYTFAIDMAAGRPSWEPVALIREELSSLYRDRAQAHMGIRDWVEGCKDCEASVECKRPQGEKSKVWWRGGKCLLEMARYAEAAQWLERGLDAEPTLQGDDGRELRALLAEARRKADQFTASS</sequence>
<dbReference type="GO" id="GO:0005829">
    <property type="term" value="C:cytosol"/>
    <property type="evidence" value="ECO:0007669"/>
    <property type="project" value="TreeGrafter"/>
</dbReference>
<dbReference type="InterPro" id="IPR019734">
    <property type="entry name" value="TPR_rpt"/>
</dbReference>
<dbReference type="GO" id="GO:0030544">
    <property type="term" value="F:Hsp70 protein binding"/>
    <property type="evidence" value="ECO:0007669"/>
    <property type="project" value="TreeGrafter"/>
</dbReference>
<evidence type="ECO:0000256" key="2">
    <source>
        <dbReference type="SAM" id="MobiDB-lite"/>
    </source>
</evidence>
<dbReference type="PANTHER" id="PTHR46035">
    <property type="entry name" value="TETRATRICOPEPTIDE REPEAT PROTEIN 4"/>
    <property type="match status" value="1"/>
</dbReference>
<organism evidence="3 4">
    <name type="scientific">Endocarpon pusillum</name>
    <dbReference type="NCBI Taxonomy" id="364733"/>
    <lineage>
        <taxon>Eukaryota</taxon>
        <taxon>Fungi</taxon>
        <taxon>Dikarya</taxon>
        <taxon>Ascomycota</taxon>
        <taxon>Pezizomycotina</taxon>
        <taxon>Eurotiomycetes</taxon>
        <taxon>Chaetothyriomycetidae</taxon>
        <taxon>Verrucariales</taxon>
        <taxon>Verrucariaceae</taxon>
        <taxon>Endocarpon</taxon>
    </lineage>
</organism>
<dbReference type="PANTHER" id="PTHR46035:SF3">
    <property type="entry name" value="TRANSLOCATION PROTEIN SEC72"/>
    <property type="match status" value="1"/>
</dbReference>
<dbReference type="GO" id="GO:0006457">
    <property type="term" value="P:protein folding"/>
    <property type="evidence" value="ECO:0007669"/>
    <property type="project" value="TreeGrafter"/>
</dbReference>
<accession>A0A8H7AWB3</accession>
<feature type="repeat" description="TPR" evidence="1">
    <location>
        <begin position="169"/>
        <end position="202"/>
    </location>
</feature>
<dbReference type="AlphaFoldDB" id="A0A8H7AWB3"/>
<dbReference type="SUPFAM" id="SSF48452">
    <property type="entry name" value="TPR-like"/>
    <property type="match status" value="1"/>
</dbReference>
<evidence type="ECO:0000313" key="4">
    <source>
        <dbReference type="Proteomes" id="UP000606974"/>
    </source>
</evidence>
<protein>
    <recommendedName>
        <fullName evidence="5">Translocation protein sec72</fullName>
    </recommendedName>
</protein>
<dbReference type="Gene3D" id="1.25.40.10">
    <property type="entry name" value="Tetratricopeptide repeat domain"/>
    <property type="match status" value="1"/>
</dbReference>
<comment type="caution">
    <text evidence="3">The sequence shown here is derived from an EMBL/GenBank/DDBJ whole genome shotgun (WGS) entry which is preliminary data.</text>
</comment>
<name>A0A8H7AWB3_9EURO</name>
<proteinExistence type="predicted"/>
<gene>
    <name evidence="3" type="ORF">GJ744_000121</name>
</gene>
<evidence type="ECO:0000313" key="3">
    <source>
        <dbReference type="EMBL" id="KAF7514351.1"/>
    </source>
</evidence>
<dbReference type="OrthoDB" id="433738at2759"/>
<dbReference type="PROSITE" id="PS50005">
    <property type="entry name" value="TPR"/>
    <property type="match status" value="1"/>
</dbReference>
<reference evidence="3" key="1">
    <citation type="submission" date="2020-02" db="EMBL/GenBank/DDBJ databases">
        <authorList>
            <person name="Palmer J.M."/>
        </authorList>
    </citation>
    <scope>NUCLEOTIDE SEQUENCE</scope>
    <source>
        <strain evidence="3">EPUS1.4</strain>
        <tissue evidence="3">Thallus</tissue>
    </source>
</reference>